<comment type="caution">
    <text evidence="1">The sequence shown here is derived from an EMBL/GenBank/DDBJ whole genome shotgun (WGS) entry which is preliminary data.</text>
</comment>
<keyword evidence="2" id="KW-1185">Reference proteome</keyword>
<reference evidence="1 2" key="1">
    <citation type="submission" date="2018-04" db="EMBL/GenBank/DDBJ databases">
        <title>The genome of golden apple snail Pomacea canaliculata provides insight into stress tolerance and invasive adaptation.</title>
        <authorList>
            <person name="Liu C."/>
            <person name="Liu B."/>
            <person name="Ren Y."/>
            <person name="Zhang Y."/>
            <person name="Wang H."/>
            <person name="Li S."/>
            <person name="Jiang F."/>
            <person name="Yin L."/>
            <person name="Zhang G."/>
            <person name="Qian W."/>
            <person name="Fan W."/>
        </authorList>
    </citation>
    <scope>NUCLEOTIDE SEQUENCE [LARGE SCALE GENOMIC DNA]</scope>
    <source>
        <strain evidence="1">SZHN2017</strain>
        <tissue evidence="1">Muscle</tissue>
    </source>
</reference>
<proteinExistence type="predicted"/>
<evidence type="ECO:0000313" key="2">
    <source>
        <dbReference type="Proteomes" id="UP000245119"/>
    </source>
</evidence>
<sequence>MCRLRRPYGHDKAGDMVVWGNEARRGKRKLQEKQRMSAFKKKTIWLREYCAAWNLRVQLNLCMVSGDDDSVDDNACDYNDDEAFADPDGSGPYDLVAANSGDREMDGNHKNVKIDIGYPQNYITACITRVTEAEENKDKDFQSGDDTACITCVTTSSTVDAEVAWTLPTEAVGTTCKKEIGQDDLGQKQQPKE</sequence>
<accession>A0A2T7NFP4</accession>
<dbReference type="AlphaFoldDB" id="A0A2T7NFP4"/>
<dbReference type="EMBL" id="PZQS01000013">
    <property type="protein sequence ID" value="PVD19994.1"/>
    <property type="molecule type" value="Genomic_DNA"/>
</dbReference>
<name>A0A2T7NFP4_POMCA</name>
<organism evidence="1 2">
    <name type="scientific">Pomacea canaliculata</name>
    <name type="common">Golden apple snail</name>
    <dbReference type="NCBI Taxonomy" id="400727"/>
    <lineage>
        <taxon>Eukaryota</taxon>
        <taxon>Metazoa</taxon>
        <taxon>Spiralia</taxon>
        <taxon>Lophotrochozoa</taxon>
        <taxon>Mollusca</taxon>
        <taxon>Gastropoda</taxon>
        <taxon>Caenogastropoda</taxon>
        <taxon>Architaenioglossa</taxon>
        <taxon>Ampullarioidea</taxon>
        <taxon>Ampullariidae</taxon>
        <taxon>Pomacea</taxon>
    </lineage>
</organism>
<evidence type="ECO:0000313" key="1">
    <source>
        <dbReference type="EMBL" id="PVD19994.1"/>
    </source>
</evidence>
<protein>
    <submittedName>
        <fullName evidence="1">Uncharacterized protein</fullName>
    </submittedName>
</protein>
<dbReference type="Proteomes" id="UP000245119">
    <property type="component" value="Linkage Group LG13"/>
</dbReference>
<gene>
    <name evidence="1" type="ORF">C0Q70_20488</name>
</gene>